<dbReference type="PANTHER" id="PTHR37577:SF1">
    <property type="entry name" value="INTEGRAL MEMBRANE PROTEIN"/>
    <property type="match status" value="1"/>
</dbReference>
<evidence type="ECO:0000256" key="1">
    <source>
        <dbReference type="SAM" id="Phobius"/>
    </source>
</evidence>
<feature type="transmembrane region" description="Helical" evidence="1">
    <location>
        <begin position="524"/>
        <end position="540"/>
    </location>
</feature>
<sequence>MLPSDAKTAIPYKEMDIYCLTRPKGPLNASGDIVGFGILAAFMGTAITTIAAVILAYFFDGVDGDLLNELDHKVIDYVGLNKRRNKLGRNKFEDEREQQRRRQRRSKAFSQFILALSDQQLVTGLALLVAAISGMATLSQFEFSVAHSLAWFSSTTHLATLDILKQTLKCQKQWVLHLRVCGMVCVLILLTYTTAVIADMDVNHKGEATMPAACLASSHGTGIIFSQPGFPLVLLWTGYISRLQNIYMKERGIAPLLDYWQITLYMEDLDSVQTKTLSFEMKQEKAACHRKSEALFHAKYRLENHQPGPFYNFVARTWGNGHVTRFLAGFHLGDMGARRSVAGTRYSSSLLSTSPKLIFTFGFGVSQVILRRFIHSPDLTPESTEMGFGQIVSIFLLILPMMAVGEVYADYKAGGVPAQADIPKHQCQTLGSDGDMESSSVQPCNYITHFDEIKQYLFTTASDPSLLPQDMQEELYGFFLELKKIESWFGVGPSIFLFAVDILLSLSLGPLSVPFEFYEVNGCYSLPLAVQILGSIWIIWKGRRMVAAAYLAYEANSPYTSKSEQIYLWTESILLSRDG</sequence>
<feature type="transmembrane region" description="Helical" evidence="1">
    <location>
        <begin position="386"/>
        <end position="404"/>
    </location>
</feature>
<gene>
    <name evidence="2" type="ORF">JMJ77_009357</name>
</gene>
<keyword evidence="1" id="KW-1133">Transmembrane helix</keyword>
<comment type="caution">
    <text evidence="2">The sequence shown here is derived from an EMBL/GenBank/DDBJ whole genome shotgun (WGS) entry which is preliminary data.</text>
</comment>
<dbReference type="PANTHER" id="PTHR37577">
    <property type="entry name" value="INTEGRAL MEMBRANE PROTEIN"/>
    <property type="match status" value="1"/>
</dbReference>
<keyword evidence="1" id="KW-0812">Transmembrane</keyword>
<reference evidence="2" key="1">
    <citation type="submission" date="2021-05" db="EMBL/GenBank/DDBJ databases">
        <title>Comparative genomics of three Colletotrichum scovillei strains and genetic complementation revealed genes involved fungal growth and virulence on chili pepper.</title>
        <authorList>
            <person name="Hsieh D.-K."/>
            <person name="Chuang S.-C."/>
            <person name="Chen C.-Y."/>
            <person name="Chao Y.-T."/>
            <person name="Lu M.-Y.J."/>
            <person name="Lee M.-H."/>
            <person name="Shih M.-C."/>
        </authorList>
    </citation>
    <scope>NUCLEOTIDE SEQUENCE</scope>
    <source>
        <strain evidence="2">Coll-153</strain>
    </source>
</reference>
<feature type="transmembrane region" description="Helical" evidence="1">
    <location>
        <begin position="218"/>
        <end position="241"/>
    </location>
</feature>
<dbReference type="AlphaFoldDB" id="A0A9P7R137"/>
<organism evidence="2 3">
    <name type="scientific">Colletotrichum scovillei</name>
    <dbReference type="NCBI Taxonomy" id="1209932"/>
    <lineage>
        <taxon>Eukaryota</taxon>
        <taxon>Fungi</taxon>
        <taxon>Dikarya</taxon>
        <taxon>Ascomycota</taxon>
        <taxon>Pezizomycotina</taxon>
        <taxon>Sordariomycetes</taxon>
        <taxon>Hypocreomycetidae</taxon>
        <taxon>Glomerellales</taxon>
        <taxon>Glomerellaceae</taxon>
        <taxon>Colletotrichum</taxon>
        <taxon>Colletotrichum acutatum species complex</taxon>
    </lineage>
</organism>
<dbReference type="InterPro" id="IPR053018">
    <property type="entry name" value="Elsinochrome_Biosynth-Asso"/>
</dbReference>
<dbReference type="EMBL" id="JAESDN010000009">
    <property type="protein sequence ID" value="KAG7045273.1"/>
    <property type="molecule type" value="Genomic_DNA"/>
</dbReference>
<keyword evidence="1" id="KW-0472">Membrane</keyword>
<evidence type="ECO:0000313" key="3">
    <source>
        <dbReference type="Proteomes" id="UP000699042"/>
    </source>
</evidence>
<evidence type="ECO:0000313" key="2">
    <source>
        <dbReference type="EMBL" id="KAG7045273.1"/>
    </source>
</evidence>
<name>A0A9P7R137_9PEZI</name>
<feature type="transmembrane region" description="Helical" evidence="1">
    <location>
        <begin position="33"/>
        <end position="59"/>
    </location>
</feature>
<feature type="transmembrane region" description="Helical" evidence="1">
    <location>
        <begin position="176"/>
        <end position="198"/>
    </location>
</feature>
<proteinExistence type="predicted"/>
<accession>A0A9P7R137</accession>
<feature type="transmembrane region" description="Helical" evidence="1">
    <location>
        <begin position="488"/>
        <end position="512"/>
    </location>
</feature>
<feature type="transmembrane region" description="Helical" evidence="1">
    <location>
        <begin position="357"/>
        <end position="374"/>
    </location>
</feature>
<keyword evidence="3" id="KW-1185">Reference proteome</keyword>
<protein>
    <submittedName>
        <fullName evidence="2">Uncharacterized protein</fullName>
    </submittedName>
</protein>
<dbReference type="Proteomes" id="UP000699042">
    <property type="component" value="Unassembled WGS sequence"/>
</dbReference>